<evidence type="ECO:0000256" key="1">
    <source>
        <dbReference type="PROSITE-ProRule" id="PRU00869"/>
    </source>
</evidence>
<evidence type="ECO:0000259" key="4">
    <source>
        <dbReference type="PROSITE" id="PS52002"/>
    </source>
</evidence>
<feature type="region of interest" description="Disordered" evidence="2">
    <location>
        <begin position="458"/>
        <end position="538"/>
    </location>
</feature>
<feature type="domain" description="TFG box profile" evidence="3">
    <location>
        <begin position="348"/>
        <end position="368"/>
    </location>
</feature>
<evidence type="ECO:0000313" key="6">
    <source>
        <dbReference type="Proteomes" id="UP000230233"/>
    </source>
</evidence>
<dbReference type="SMART" id="SM01271">
    <property type="entry name" value="LSM14"/>
    <property type="match status" value="1"/>
</dbReference>
<dbReference type="InterPro" id="IPR047575">
    <property type="entry name" value="Sm"/>
</dbReference>
<dbReference type="PROSITE" id="PS51536">
    <property type="entry name" value="TFG"/>
    <property type="match status" value="1"/>
</dbReference>
<dbReference type="GO" id="GO:0034063">
    <property type="term" value="P:stress granule assembly"/>
    <property type="evidence" value="ECO:0007669"/>
    <property type="project" value="TreeGrafter"/>
</dbReference>
<gene>
    <name evidence="5" type="primary">Cnig_chr_I.g3668</name>
    <name evidence="5" type="ORF">B9Z55_003668</name>
</gene>
<dbReference type="EMBL" id="PDUG01000001">
    <property type="protein sequence ID" value="PIC54399.1"/>
    <property type="molecule type" value="Genomic_DNA"/>
</dbReference>
<dbReference type="PANTHER" id="PTHR13586:SF0">
    <property type="entry name" value="TRAILER HITCH, ISOFORM H"/>
    <property type="match status" value="1"/>
</dbReference>
<dbReference type="Proteomes" id="UP000230233">
    <property type="component" value="Chromosome I"/>
</dbReference>
<feature type="compositionally biased region" description="Polar residues" evidence="2">
    <location>
        <begin position="528"/>
        <end position="538"/>
    </location>
</feature>
<dbReference type="InterPro" id="IPR010920">
    <property type="entry name" value="LSM_dom_sf"/>
</dbReference>
<protein>
    <submittedName>
        <fullName evidence="5">Uncharacterized protein</fullName>
    </submittedName>
</protein>
<proteinExistence type="predicted"/>
<evidence type="ECO:0000313" key="5">
    <source>
        <dbReference type="EMBL" id="PIC54399.1"/>
    </source>
</evidence>
<name>A0A2G5VRF6_9PELO</name>
<dbReference type="CDD" id="cd01736">
    <property type="entry name" value="LSm14_N"/>
    <property type="match status" value="1"/>
</dbReference>
<dbReference type="OrthoDB" id="21539at2759"/>
<dbReference type="PANTHER" id="PTHR13586">
    <property type="entry name" value="SCD6 PROTEIN-RELATED"/>
    <property type="match status" value="1"/>
</dbReference>
<dbReference type="STRING" id="1611254.A0A2G5VRF6"/>
<dbReference type="GO" id="GO:0000932">
    <property type="term" value="C:P-body"/>
    <property type="evidence" value="ECO:0007669"/>
    <property type="project" value="TreeGrafter"/>
</dbReference>
<dbReference type="AlphaFoldDB" id="A0A2G5VRF6"/>
<accession>A0A2G5VRF6</accession>
<dbReference type="Pfam" id="PF12701">
    <property type="entry name" value="LSM14"/>
    <property type="match status" value="1"/>
</dbReference>
<sequence length="538" mass="60766">MSFNYCEICEIWRVTSDRDYCRHLMTEHCPIACKYPKPRNHAEILDGPTYLDVLRKLCRFGEMVGYEDPNCKAHQKPAPMETSPILKNPKSISKPFMHLMLNAASRLPGQVNYVTVDKKSLKKKIWDIKLSDALLLTDMFSILSNLLEDDVVVLKLRNSRNGLTPDYVPTELDWPGKSDVILKVNVLSVHESYTKPKKSKSIVPLELSETEFHRFDALLEDTIIRYVIISPILDEKSAVLAATGTSSAPSTSEVIVSNQTPDIGSKISLISKLDIRYEGILYTVDTNDSTIALAKVRSFGTENRSNDNPVAARDDVYECIIFKASDIKELIVCDTPEMASLEKAEGKTGRPDWKKERETNQETFGHNAVRSLNYRRGFGGRGRGGSRGYGGYINGYQNRGGYNNGGYRPNNRRFHANNGVYRPNSGRYSRRGYISRFYNNTTTSFGEKYDFKYIDDKEEQEQETNEETFGNNAVRSLNYRRGFGGPGRGGNRGYEGYNNGYQNRGGYNNGGYRPNNGGYRRGGYVPRDNQNNTAAVEQ</sequence>
<evidence type="ECO:0000256" key="2">
    <source>
        <dbReference type="SAM" id="MobiDB-lite"/>
    </source>
</evidence>
<feature type="domain" description="Sm" evidence="4">
    <location>
        <begin position="254"/>
        <end position="336"/>
    </location>
</feature>
<feature type="short sequence motif" description="TFG box" evidence="1">
    <location>
        <begin position="348"/>
        <end position="368"/>
    </location>
</feature>
<evidence type="ECO:0000259" key="3">
    <source>
        <dbReference type="PROSITE" id="PS51536"/>
    </source>
</evidence>
<dbReference type="Gene3D" id="2.30.30.100">
    <property type="match status" value="1"/>
</dbReference>
<organism evidence="5 6">
    <name type="scientific">Caenorhabditis nigoni</name>
    <dbReference type="NCBI Taxonomy" id="1611254"/>
    <lineage>
        <taxon>Eukaryota</taxon>
        <taxon>Metazoa</taxon>
        <taxon>Ecdysozoa</taxon>
        <taxon>Nematoda</taxon>
        <taxon>Chromadorea</taxon>
        <taxon>Rhabditida</taxon>
        <taxon>Rhabditina</taxon>
        <taxon>Rhabditomorpha</taxon>
        <taxon>Rhabditoidea</taxon>
        <taxon>Rhabditidae</taxon>
        <taxon>Peloderinae</taxon>
        <taxon>Caenorhabditis</taxon>
    </lineage>
</organism>
<dbReference type="InterPro" id="IPR025768">
    <property type="entry name" value="TFG_box"/>
</dbReference>
<dbReference type="GO" id="GO:0033962">
    <property type="term" value="P:P-body assembly"/>
    <property type="evidence" value="ECO:0007669"/>
    <property type="project" value="TreeGrafter"/>
</dbReference>
<dbReference type="GO" id="GO:0003729">
    <property type="term" value="F:mRNA binding"/>
    <property type="evidence" value="ECO:0007669"/>
    <property type="project" value="TreeGrafter"/>
</dbReference>
<dbReference type="PROSITE" id="PS52002">
    <property type="entry name" value="SM"/>
    <property type="match status" value="1"/>
</dbReference>
<dbReference type="SUPFAM" id="SSF50182">
    <property type="entry name" value="Sm-like ribonucleoproteins"/>
    <property type="match status" value="1"/>
</dbReference>
<feature type="compositionally biased region" description="Low complexity" evidence="2">
    <location>
        <begin position="494"/>
        <end position="524"/>
    </location>
</feature>
<reference evidence="6" key="1">
    <citation type="submission" date="2017-10" db="EMBL/GenBank/DDBJ databases">
        <title>Rapid genome shrinkage in a self-fertile nematode reveals novel sperm competition proteins.</title>
        <authorList>
            <person name="Yin D."/>
            <person name="Schwarz E.M."/>
            <person name="Thomas C.G."/>
            <person name="Felde R.L."/>
            <person name="Korf I.F."/>
            <person name="Cutter A.D."/>
            <person name="Schartner C.M."/>
            <person name="Ralston E.J."/>
            <person name="Meyer B.J."/>
            <person name="Haag E.S."/>
        </authorList>
    </citation>
    <scope>NUCLEOTIDE SEQUENCE [LARGE SCALE GENOMIC DNA]</scope>
    <source>
        <strain evidence="6">JU1422</strain>
    </source>
</reference>
<comment type="caution">
    <text evidence="5">The sequence shown here is derived from an EMBL/GenBank/DDBJ whole genome shotgun (WGS) entry which is preliminary data.</text>
</comment>
<keyword evidence="6" id="KW-1185">Reference proteome</keyword>
<feature type="compositionally biased region" description="Gly residues" evidence="2">
    <location>
        <begin position="482"/>
        <end position="493"/>
    </location>
</feature>
<dbReference type="InterPro" id="IPR025609">
    <property type="entry name" value="Lsm14-like_N"/>
</dbReference>